<dbReference type="RefSeq" id="WP_109430513.1">
    <property type="nucleotide sequence ID" value="NZ_MPDK01000009.1"/>
</dbReference>
<sequence>MVKPWYHLSFRDVEQPLYVITLIHGAGEYSGRYDEIREQFAAHQIATVMGDLPGHGHSPGQRGHIDSFDEYVQAALSFLATARERYGGRVPHVLLGHSMGGVIATLATARTTLPADALVLSSPAFALRMEIPWLRRMLARALLPIAPRLAQQNGILSSDVTRNQIVAQAYETDHLISHTVTLRWYFEFLAAMQKSFEECSNINIPISIWQGGADRLVNVEKVRQFVQTCENKQISYREFPGLYHEILNEPEREEVISEILAWLTTTLRK</sequence>
<comment type="caution">
    <text evidence="2">The sequence shown here is derived from an EMBL/GenBank/DDBJ whole genome shotgun (WGS) entry which is preliminary data.</text>
</comment>
<dbReference type="EMBL" id="MPDK01000009">
    <property type="protein sequence ID" value="PWI57766.1"/>
    <property type="molecule type" value="Genomic_DNA"/>
</dbReference>
<keyword evidence="3" id="KW-1185">Reference proteome</keyword>
<dbReference type="InterPro" id="IPR029058">
    <property type="entry name" value="AB_hydrolase_fold"/>
</dbReference>
<dbReference type="InterPro" id="IPR051044">
    <property type="entry name" value="MAG_DAG_Lipase"/>
</dbReference>
<protein>
    <recommendedName>
        <fullName evidence="1">Serine aminopeptidase S33 domain-containing protein</fullName>
    </recommendedName>
</protein>
<dbReference type="AlphaFoldDB" id="A0A2U3D913"/>
<dbReference type="PANTHER" id="PTHR11614">
    <property type="entry name" value="PHOSPHOLIPASE-RELATED"/>
    <property type="match status" value="1"/>
</dbReference>
<reference evidence="2 3" key="1">
    <citation type="submission" date="2016-11" db="EMBL/GenBank/DDBJ databases">
        <title>Comparative genomics of Acidibacillus ferroxidans species.</title>
        <authorList>
            <person name="Oliveira G."/>
            <person name="Nunes G."/>
            <person name="Oliveira R."/>
            <person name="Araujo F."/>
            <person name="Salim A."/>
            <person name="Scholte L."/>
            <person name="Morais D."/>
            <person name="Nancucheo I."/>
            <person name="Johnson D.B."/>
            <person name="Grail B."/>
            <person name="Bittencourt J."/>
            <person name="Valadares R."/>
        </authorList>
    </citation>
    <scope>NUCLEOTIDE SEQUENCE [LARGE SCALE GENOMIC DNA]</scope>
    <source>
        <strain evidence="2 3">Y002</strain>
    </source>
</reference>
<feature type="domain" description="Serine aminopeptidase S33" evidence="1">
    <location>
        <begin position="16"/>
        <end position="251"/>
    </location>
</feature>
<gene>
    <name evidence="2" type="ORF">BM613_07235</name>
</gene>
<dbReference type="Gene3D" id="3.40.50.1820">
    <property type="entry name" value="alpha/beta hydrolase"/>
    <property type="match status" value="1"/>
</dbReference>
<evidence type="ECO:0000259" key="1">
    <source>
        <dbReference type="Pfam" id="PF12146"/>
    </source>
</evidence>
<evidence type="ECO:0000313" key="2">
    <source>
        <dbReference type="EMBL" id="PWI57766.1"/>
    </source>
</evidence>
<evidence type="ECO:0000313" key="3">
    <source>
        <dbReference type="Proteomes" id="UP000245380"/>
    </source>
</evidence>
<organism evidence="2 3">
    <name type="scientific">Sulfoacidibacillus thermotolerans</name>
    <name type="common">Acidibacillus sulfuroxidans</name>
    <dbReference type="NCBI Taxonomy" id="1765684"/>
    <lineage>
        <taxon>Bacteria</taxon>
        <taxon>Bacillati</taxon>
        <taxon>Bacillota</taxon>
        <taxon>Bacilli</taxon>
        <taxon>Bacillales</taxon>
        <taxon>Alicyclobacillaceae</taxon>
        <taxon>Sulfoacidibacillus</taxon>
    </lineage>
</organism>
<dbReference type="Pfam" id="PF12146">
    <property type="entry name" value="Hydrolase_4"/>
    <property type="match status" value="1"/>
</dbReference>
<accession>A0A2U3D913</accession>
<name>A0A2U3D913_SULT2</name>
<dbReference type="Proteomes" id="UP000245380">
    <property type="component" value="Unassembled WGS sequence"/>
</dbReference>
<dbReference type="InterPro" id="IPR022742">
    <property type="entry name" value="Hydrolase_4"/>
</dbReference>
<proteinExistence type="predicted"/>
<dbReference type="OrthoDB" id="9806902at2"/>
<dbReference type="SUPFAM" id="SSF53474">
    <property type="entry name" value="alpha/beta-Hydrolases"/>
    <property type="match status" value="1"/>
</dbReference>